<accession>A0A172TPY7</accession>
<dbReference type="STRING" id="1178515.SY83_20705"/>
<dbReference type="Gene3D" id="3.40.50.970">
    <property type="match status" value="2"/>
</dbReference>
<dbReference type="KEGG" id="pswu:SY83_20705"/>
<evidence type="ECO:0000259" key="6">
    <source>
        <dbReference type="Pfam" id="PF02776"/>
    </source>
</evidence>
<sequence length="576" mass="61681">MTVAEFIVKQLTAWDVRRIYGVIGDANLYLLDELSKQTQIQYVACRHECAAALMASAEAKLTGRVGVCLATSGPGIANLMNGLGDAMMDGAGVLAITGQVEATKIGTDTKQYIDQQRLLAAVAPYSALLTHADALPYILHKALIRSFTMGEVTHLSVPKDLYGQKVQGQVHPYQAHLHQPVRAPREEVRAVAQLLRDAERPMLLLGRGAADAAGDAVALAELASACVTATMPARALFPNDHRLFAGGLGQAGSEAASALLAASDLVVVLGATWWPEDYVPAAMKLVQVDLNRAAIGLGHPLHKGVVGDLGHFVPALLRELRDERRDRSAWETAIAEAKQSWLLRMERECEGGIPSDQAGNYAASDKQDIHSNQADGSVSSDVVAQPVDLATESHEGIPPQRVMRILSRLVAEDAVITVDTGDHSLWFNRIFQARAQDILISGTWRTLGWALPAAIAAQLAEPERQVVAVAGDGGVVQTLLEFVTAVELELPITLVVLNNGSYSMERNRMLVSGLSTEGSRILNPSFTGIAEACGGRGYLSQTAEQFETDLKEALASPQTSLIEVMTADPIVPHTKI</sequence>
<evidence type="ECO:0000256" key="1">
    <source>
        <dbReference type="ARBA" id="ARBA00007812"/>
    </source>
</evidence>
<dbReference type="PATRIC" id="fig|1178515.4.peg.4193"/>
<dbReference type="SUPFAM" id="SSF52518">
    <property type="entry name" value="Thiamin diphosphate-binding fold (THDP-binding)"/>
    <property type="match status" value="2"/>
</dbReference>
<keyword evidence="2 3" id="KW-0786">Thiamine pyrophosphate</keyword>
<proteinExistence type="inferred from homology"/>
<dbReference type="EMBL" id="CP011388">
    <property type="protein sequence ID" value="ANE49080.1"/>
    <property type="molecule type" value="Genomic_DNA"/>
</dbReference>
<dbReference type="InterPro" id="IPR029035">
    <property type="entry name" value="DHS-like_NAD/FAD-binding_dom"/>
</dbReference>
<dbReference type="SUPFAM" id="SSF52467">
    <property type="entry name" value="DHS-like NAD/FAD-binding domain"/>
    <property type="match status" value="1"/>
</dbReference>
<dbReference type="Pfam" id="PF00205">
    <property type="entry name" value="TPP_enzyme_M"/>
    <property type="match status" value="1"/>
</dbReference>
<protein>
    <submittedName>
        <fullName evidence="7">Pyruvate oxidase</fullName>
    </submittedName>
</protein>
<dbReference type="Proteomes" id="UP000076927">
    <property type="component" value="Chromosome"/>
</dbReference>
<dbReference type="Pfam" id="PF02775">
    <property type="entry name" value="TPP_enzyme_C"/>
    <property type="match status" value="1"/>
</dbReference>
<evidence type="ECO:0000259" key="5">
    <source>
        <dbReference type="Pfam" id="PF02775"/>
    </source>
</evidence>
<organism evidence="7 8">
    <name type="scientific">Paenibacillus swuensis</name>
    <dbReference type="NCBI Taxonomy" id="1178515"/>
    <lineage>
        <taxon>Bacteria</taxon>
        <taxon>Bacillati</taxon>
        <taxon>Bacillota</taxon>
        <taxon>Bacilli</taxon>
        <taxon>Bacillales</taxon>
        <taxon>Paenibacillaceae</taxon>
        <taxon>Paenibacillus</taxon>
    </lineage>
</organism>
<reference evidence="7 8" key="1">
    <citation type="submission" date="2015-01" db="EMBL/GenBank/DDBJ databases">
        <title>Paenibacillus swuensis/DY6/whole genome sequencing.</title>
        <authorList>
            <person name="Kim M.K."/>
            <person name="Srinivasan S."/>
            <person name="Lee J.-J."/>
        </authorList>
    </citation>
    <scope>NUCLEOTIDE SEQUENCE [LARGE SCALE GENOMIC DNA]</scope>
    <source>
        <strain evidence="7 8">DY6</strain>
    </source>
</reference>
<dbReference type="InterPro" id="IPR000399">
    <property type="entry name" value="TPP-bd_CS"/>
</dbReference>
<dbReference type="InterPro" id="IPR029061">
    <property type="entry name" value="THDP-binding"/>
</dbReference>
<gene>
    <name evidence="7" type="ORF">SY83_20705</name>
</gene>
<feature type="domain" description="Thiamine pyrophosphate enzyme central" evidence="4">
    <location>
        <begin position="188"/>
        <end position="316"/>
    </location>
</feature>
<dbReference type="AlphaFoldDB" id="A0A172TPY7"/>
<dbReference type="InterPro" id="IPR012001">
    <property type="entry name" value="Thiamin_PyroP_enz_TPP-bd_dom"/>
</dbReference>
<dbReference type="InterPro" id="IPR012000">
    <property type="entry name" value="Thiamin_PyroP_enz_cen_dom"/>
</dbReference>
<dbReference type="InterPro" id="IPR011766">
    <property type="entry name" value="TPP_enzyme_TPP-bd"/>
</dbReference>
<dbReference type="PANTHER" id="PTHR42981:SF2">
    <property type="entry name" value="PYRUVATE DEHYDROGENASE [UBIQUINONE]"/>
    <property type="match status" value="1"/>
</dbReference>
<dbReference type="GO" id="GO:0003824">
    <property type="term" value="F:catalytic activity"/>
    <property type="evidence" value="ECO:0007669"/>
    <property type="project" value="InterPro"/>
</dbReference>
<keyword evidence="8" id="KW-1185">Reference proteome</keyword>
<dbReference type="Gene3D" id="3.40.50.1220">
    <property type="entry name" value="TPP-binding domain"/>
    <property type="match status" value="1"/>
</dbReference>
<dbReference type="GO" id="GO:0030976">
    <property type="term" value="F:thiamine pyrophosphate binding"/>
    <property type="evidence" value="ECO:0007669"/>
    <property type="project" value="InterPro"/>
</dbReference>
<evidence type="ECO:0000259" key="4">
    <source>
        <dbReference type="Pfam" id="PF00205"/>
    </source>
</evidence>
<name>A0A172TPY7_9BACL</name>
<evidence type="ECO:0000313" key="7">
    <source>
        <dbReference type="EMBL" id="ANE49080.1"/>
    </source>
</evidence>
<feature type="domain" description="Thiamine pyrophosphate enzyme TPP-binding" evidence="5">
    <location>
        <begin position="419"/>
        <end position="564"/>
    </location>
</feature>
<dbReference type="PROSITE" id="PS00187">
    <property type="entry name" value="TPP_ENZYMES"/>
    <property type="match status" value="1"/>
</dbReference>
<comment type="similarity">
    <text evidence="1 3">Belongs to the TPP enzyme family.</text>
</comment>
<dbReference type="InterPro" id="IPR047211">
    <property type="entry name" value="POXB-like"/>
</dbReference>
<keyword evidence="7" id="KW-0670">Pyruvate</keyword>
<evidence type="ECO:0000256" key="3">
    <source>
        <dbReference type="RuleBase" id="RU362132"/>
    </source>
</evidence>
<evidence type="ECO:0000313" key="8">
    <source>
        <dbReference type="Proteomes" id="UP000076927"/>
    </source>
</evidence>
<dbReference type="PANTHER" id="PTHR42981">
    <property type="entry name" value="PYRUVATE DEHYDROGENASE [UBIQUINONE]"/>
    <property type="match status" value="1"/>
</dbReference>
<dbReference type="GO" id="GO:0000287">
    <property type="term" value="F:magnesium ion binding"/>
    <property type="evidence" value="ECO:0007669"/>
    <property type="project" value="InterPro"/>
</dbReference>
<feature type="domain" description="Thiamine pyrophosphate enzyme N-terminal TPP-binding" evidence="6">
    <location>
        <begin position="1"/>
        <end position="117"/>
    </location>
</feature>
<evidence type="ECO:0000256" key="2">
    <source>
        <dbReference type="ARBA" id="ARBA00023052"/>
    </source>
</evidence>
<dbReference type="Pfam" id="PF02776">
    <property type="entry name" value="TPP_enzyme_N"/>
    <property type="match status" value="1"/>
</dbReference>